<dbReference type="STRING" id="1348253.LK09_08120"/>
<gene>
    <name evidence="6" type="ORF">LK09_08120</name>
</gene>
<protein>
    <submittedName>
        <fullName evidence="6">GntR family transcriptional regulator</fullName>
    </submittedName>
</protein>
<dbReference type="SUPFAM" id="SSF46785">
    <property type="entry name" value="Winged helix' DNA-binding domain"/>
    <property type="match status" value="1"/>
</dbReference>
<dbReference type="SMART" id="SM00345">
    <property type="entry name" value="HTH_GNTR"/>
    <property type="match status" value="1"/>
</dbReference>
<dbReference type="SUPFAM" id="SSF48008">
    <property type="entry name" value="GntR ligand-binding domain-like"/>
    <property type="match status" value="1"/>
</dbReference>
<evidence type="ECO:0000259" key="5">
    <source>
        <dbReference type="PROSITE" id="PS50949"/>
    </source>
</evidence>
<evidence type="ECO:0000256" key="1">
    <source>
        <dbReference type="ARBA" id="ARBA00023015"/>
    </source>
</evidence>
<evidence type="ECO:0000256" key="3">
    <source>
        <dbReference type="ARBA" id="ARBA00023163"/>
    </source>
</evidence>
<reference evidence="6 7" key="1">
    <citation type="submission" date="2014-11" db="EMBL/GenBank/DDBJ databases">
        <title>Genome sequence of Microbacterium mangrovi MUSC 115(T).</title>
        <authorList>
            <person name="Lee L.-H."/>
        </authorList>
    </citation>
    <scope>NUCLEOTIDE SEQUENCE [LARGE SCALE GENOMIC DNA]</scope>
    <source>
        <strain evidence="6 7">MUSC 115</strain>
    </source>
</reference>
<dbReference type="InterPro" id="IPR011711">
    <property type="entry name" value="GntR_C"/>
</dbReference>
<dbReference type="RefSeq" id="WP_039397736.1">
    <property type="nucleotide sequence ID" value="NZ_JTDK01000006.1"/>
</dbReference>
<dbReference type="EMBL" id="JTDK01000006">
    <property type="protein sequence ID" value="KHK98833.1"/>
    <property type="molecule type" value="Genomic_DNA"/>
</dbReference>
<feature type="domain" description="HTH gntR-type" evidence="5">
    <location>
        <begin position="20"/>
        <end position="87"/>
    </location>
</feature>
<dbReference type="Gene3D" id="1.10.10.10">
    <property type="entry name" value="Winged helix-like DNA-binding domain superfamily/Winged helix DNA-binding domain"/>
    <property type="match status" value="1"/>
</dbReference>
<dbReference type="InterPro" id="IPR036390">
    <property type="entry name" value="WH_DNA-bd_sf"/>
</dbReference>
<dbReference type="GO" id="GO:0003700">
    <property type="term" value="F:DNA-binding transcription factor activity"/>
    <property type="evidence" value="ECO:0007669"/>
    <property type="project" value="InterPro"/>
</dbReference>
<dbReference type="Pfam" id="PF07729">
    <property type="entry name" value="FCD"/>
    <property type="match status" value="1"/>
</dbReference>
<evidence type="ECO:0000313" key="7">
    <source>
        <dbReference type="Proteomes" id="UP000031030"/>
    </source>
</evidence>
<evidence type="ECO:0000313" key="6">
    <source>
        <dbReference type="EMBL" id="KHK98833.1"/>
    </source>
</evidence>
<comment type="caution">
    <text evidence="6">The sequence shown here is derived from an EMBL/GenBank/DDBJ whole genome shotgun (WGS) entry which is preliminary data.</text>
</comment>
<dbReference type="OrthoDB" id="9816161at2"/>
<dbReference type="Gene3D" id="1.20.120.530">
    <property type="entry name" value="GntR ligand-binding domain-like"/>
    <property type="match status" value="1"/>
</dbReference>
<dbReference type="InterPro" id="IPR008920">
    <property type="entry name" value="TF_FadR/GntR_C"/>
</dbReference>
<keyword evidence="2" id="KW-0238">DNA-binding</keyword>
<dbReference type="PROSITE" id="PS50949">
    <property type="entry name" value="HTH_GNTR"/>
    <property type="match status" value="1"/>
</dbReference>
<keyword evidence="7" id="KW-1185">Reference proteome</keyword>
<name>A0A0B2AAQ9_9MICO</name>
<organism evidence="6 7">
    <name type="scientific">Microbacterium mangrovi</name>
    <dbReference type="NCBI Taxonomy" id="1348253"/>
    <lineage>
        <taxon>Bacteria</taxon>
        <taxon>Bacillati</taxon>
        <taxon>Actinomycetota</taxon>
        <taxon>Actinomycetes</taxon>
        <taxon>Micrococcales</taxon>
        <taxon>Microbacteriaceae</taxon>
        <taxon>Microbacterium</taxon>
    </lineage>
</organism>
<dbReference type="PRINTS" id="PR00035">
    <property type="entry name" value="HTHGNTR"/>
</dbReference>
<dbReference type="AlphaFoldDB" id="A0A0B2AAQ9"/>
<evidence type="ECO:0000256" key="2">
    <source>
        <dbReference type="ARBA" id="ARBA00023125"/>
    </source>
</evidence>
<dbReference type="PANTHER" id="PTHR43537:SF5">
    <property type="entry name" value="UXU OPERON TRANSCRIPTIONAL REGULATOR"/>
    <property type="match status" value="1"/>
</dbReference>
<evidence type="ECO:0000256" key="4">
    <source>
        <dbReference type="SAM" id="MobiDB-lite"/>
    </source>
</evidence>
<keyword evidence="3" id="KW-0804">Transcription</keyword>
<dbReference type="CDD" id="cd07377">
    <property type="entry name" value="WHTH_GntR"/>
    <property type="match status" value="1"/>
</dbReference>
<dbReference type="Pfam" id="PF00392">
    <property type="entry name" value="GntR"/>
    <property type="match status" value="1"/>
</dbReference>
<dbReference type="InterPro" id="IPR000524">
    <property type="entry name" value="Tscrpt_reg_HTH_GntR"/>
</dbReference>
<feature type="region of interest" description="Disordered" evidence="4">
    <location>
        <begin position="1"/>
        <end position="20"/>
    </location>
</feature>
<keyword evidence="1" id="KW-0805">Transcription regulation</keyword>
<accession>A0A0B2AAQ9</accession>
<dbReference type="Proteomes" id="UP000031030">
    <property type="component" value="Unassembled WGS sequence"/>
</dbReference>
<dbReference type="PANTHER" id="PTHR43537">
    <property type="entry name" value="TRANSCRIPTIONAL REGULATOR, GNTR FAMILY"/>
    <property type="match status" value="1"/>
</dbReference>
<proteinExistence type="predicted"/>
<dbReference type="InterPro" id="IPR036388">
    <property type="entry name" value="WH-like_DNA-bd_sf"/>
</dbReference>
<dbReference type="GO" id="GO:0003677">
    <property type="term" value="F:DNA binding"/>
    <property type="evidence" value="ECO:0007669"/>
    <property type="project" value="UniProtKB-KW"/>
</dbReference>
<sequence>MSTHAADALGQRGPAPVSSVSRKEAVGIEIRRSIVLGRLNPGEKLTEAQLAASLGVSRPTVREALMQLTREGLIVQEPYRGIRVAELSPGQIRDIAVARVGLDMLAIDAILADDSGRRLQMVKDGWDRYGRLPFDADPLIHHDAHLDFHRQIWVASENYLLVQLWPVTAAHMTIALAEDQAARHDPARAHRVHAELMDAILTKDREVIHKAFIAHTIDSADELIAMLWKKSESEGDQA</sequence>